<dbReference type="SUPFAM" id="SSF55961">
    <property type="entry name" value="Bet v1-like"/>
    <property type="match status" value="1"/>
</dbReference>
<reference evidence="1 2" key="1">
    <citation type="submission" date="2018-02" db="EMBL/GenBank/DDBJ databases">
        <title>Genomic Encyclopedia of Archaeal and Bacterial Type Strains, Phase II (KMG-II): from individual species to whole genera.</title>
        <authorList>
            <person name="Goeker M."/>
        </authorList>
    </citation>
    <scope>NUCLEOTIDE SEQUENCE [LARGE SCALE GENOMIC DNA]</scope>
    <source>
        <strain evidence="1 2">DSM 22857</strain>
    </source>
</reference>
<dbReference type="Proteomes" id="UP000239485">
    <property type="component" value="Unassembled WGS sequence"/>
</dbReference>
<evidence type="ECO:0000313" key="1">
    <source>
        <dbReference type="EMBL" id="PPK97400.1"/>
    </source>
</evidence>
<name>A0A2S6IT95_9ACTN</name>
<dbReference type="Gene3D" id="3.30.530.20">
    <property type="match status" value="1"/>
</dbReference>
<dbReference type="RefSeq" id="WP_104432209.1">
    <property type="nucleotide sequence ID" value="NZ_PTJD01000004.1"/>
</dbReference>
<protein>
    <recommendedName>
        <fullName evidence="3">Polyketide cyclase/dehydrase/lipid transport protein</fullName>
    </recommendedName>
</protein>
<dbReference type="InterPro" id="IPR023393">
    <property type="entry name" value="START-like_dom_sf"/>
</dbReference>
<sequence>MRNIQERRIHAPAQRLGELMAELATPDDRVWPSPAWPRLRLDAGLTPGSRGGHGPIRYHVAEYEPGRRLRFAFDPRIGLDGHHELLIVPEGPHRCRLVHTVAGRCGGAMVLLWPLVIRWLHEALVQDLFDNAELAATGRPPTSPARWSARVRLLRRARGLPATRSRSATPA</sequence>
<proteinExistence type="predicted"/>
<gene>
    <name evidence="1" type="ORF">CLV92_104221</name>
</gene>
<evidence type="ECO:0000313" key="2">
    <source>
        <dbReference type="Proteomes" id="UP000239485"/>
    </source>
</evidence>
<dbReference type="AlphaFoldDB" id="A0A2S6IT95"/>
<organism evidence="1 2">
    <name type="scientific">Kineococcus xinjiangensis</name>
    <dbReference type="NCBI Taxonomy" id="512762"/>
    <lineage>
        <taxon>Bacteria</taxon>
        <taxon>Bacillati</taxon>
        <taxon>Actinomycetota</taxon>
        <taxon>Actinomycetes</taxon>
        <taxon>Kineosporiales</taxon>
        <taxon>Kineosporiaceae</taxon>
        <taxon>Kineococcus</taxon>
    </lineage>
</organism>
<dbReference type="OrthoDB" id="7067492at2"/>
<dbReference type="EMBL" id="PTJD01000004">
    <property type="protein sequence ID" value="PPK97400.1"/>
    <property type="molecule type" value="Genomic_DNA"/>
</dbReference>
<dbReference type="CDD" id="cd07812">
    <property type="entry name" value="SRPBCC"/>
    <property type="match status" value="1"/>
</dbReference>
<comment type="caution">
    <text evidence="1">The sequence shown here is derived from an EMBL/GenBank/DDBJ whole genome shotgun (WGS) entry which is preliminary data.</text>
</comment>
<keyword evidence="2" id="KW-1185">Reference proteome</keyword>
<accession>A0A2S6IT95</accession>
<evidence type="ECO:0008006" key="3">
    <source>
        <dbReference type="Google" id="ProtNLM"/>
    </source>
</evidence>